<reference evidence="2" key="1">
    <citation type="journal article" date="2019" name="Int. J. Syst. Evol. Microbiol.">
        <title>The Global Catalogue of Microorganisms (GCM) 10K type strain sequencing project: providing services to taxonomists for standard genome sequencing and annotation.</title>
        <authorList>
            <consortium name="The Broad Institute Genomics Platform"/>
            <consortium name="The Broad Institute Genome Sequencing Center for Infectious Disease"/>
            <person name="Wu L."/>
            <person name="Ma J."/>
        </authorList>
    </citation>
    <scope>NUCLEOTIDE SEQUENCE [LARGE SCALE GENOMIC DNA]</scope>
    <source>
        <strain evidence="2">CGMCC 1.12151</strain>
    </source>
</reference>
<keyword evidence="2" id="KW-1185">Reference proteome</keyword>
<protein>
    <submittedName>
        <fullName evidence="1">Uncharacterized protein</fullName>
    </submittedName>
</protein>
<sequence length="80" mass="9321">MQVRPVEILQAFKEYKLIHFSAGQVVRKEGELHNRLSHVIQVAISKPYEQKNTHRHIGDGCFYYSSPYECPQLSLNTHHS</sequence>
<dbReference type="Proteomes" id="UP001595932">
    <property type="component" value="Unassembled WGS sequence"/>
</dbReference>
<evidence type="ECO:0000313" key="1">
    <source>
        <dbReference type="EMBL" id="MFC4712149.1"/>
    </source>
</evidence>
<dbReference type="EMBL" id="JBHSGL010000005">
    <property type="protein sequence ID" value="MFC4712149.1"/>
    <property type="molecule type" value="Genomic_DNA"/>
</dbReference>
<proteinExistence type="predicted"/>
<comment type="caution">
    <text evidence="1">The sequence shown here is derived from an EMBL/GenBank/DDBJ whole genome shotgun (WGS) entry which is preliminary data.</text>
</comment>
<name>A0ABV9MAX0_9BACL</name>
<evidence type="ECO:0000313" key="2">
    <source>
        <dbReference type="Proteomes" id="UP001595932"/>
    </source>
</evidence>
<gene>
    <name evidence="1" type="ORF">ACFO5U_04755</name>
</gene>
<organism evidence="1 2">
    <name type="scientific">Planococcus dechangensis</name>
    <dbReference type="NCBI Taxonomy" id="1176255"/>
    <lineage>
        <taxon>Bacteria</taxon>
        <taxon>Bacillati</taxon>
        <taxon>Bacillota</taxon>
        <taxon>Bacilli</taxon>
        <taxon>Bacillales</taxon>
        <taxon>Caryophanaceae</taxon>
        <taxon>Planococcus</taxon>
    </lineage>
</organism>
<accession>A0ABV9MAX0</accession>